<dbReference type="InterPro" id="IPR011335">
    <property type="entry name" value="Restrct_endonuc-II-like"/>
</dbReference>
<dbReference type="InterPro" id="IPR012296">
    <property type="entry name" value="Nuclease_put_TT1808"/>
</dbReference>
<evidence type="ECO:0000313" key="3">
    <source>
        <dbReference type="Proteomes" id="UP001055057"/>
    </source>
</evidence>
<evidence type="ECO:0000313" key="2">
    <source>
        <dbReference type="EMBL" id="GJE61788.1"/>
    </source>
</evidence>
<dbReference type="SUPFAM" id="SSF52980">
    <property type="entry name" value="Restriction endonuclease-like"/>
    <property type="match status" value="1"/>
</dbReference>
<reference evidence="2" key="2">
    <citation type="submission" date="2021-08" db="EMBL/GenBank/DDBJ databases">
        <authorList>
            <person name="Tani A."/>
            <person name="Ola A."/>
            <person name="Ogura Y."/>
            <person name="Katsura K."/>
            <person name="Hayashi T."/>
        </authorList>
    </citation>
    <scope>NUCLEOTIDE SEQUENCE</scope>
    <source>
        <strain evidence="2">DSM 23632</strain>
    </source>
</reference>
<name>A0ABQ4U421_9HYPH</name>
<dbReference type="PANTHER" id="PTHR36558">
    <property type="entry name" value="GLR1098 PROTEIN"/>
    <property type="match status" value="1"/>
</dbReference>
<dbReference type="PANTHER" id="PTHR36558:SF1">
    <property type="entry name" value="RESTRICTION ENDONUCLEASE DOMAIN-CONTAINING PROTEIN-RELATED"/>
    <property type="match status" value="1"/>
</dbReference>
<gene>
    <name evidence="2" type="ORF">MPOCJGCO_3914</name>
</gene>
<organism evidence="2 3">
    <name type="scientific">Methylobacterium trifolii</name>
    <dbReference type="NCBI Taxonomy" id="1003092"/>
    <lineage>
        <taxon>Bacteria</taxon>
        <taxon>Pseudomonadati</taxon>
        <taxon>Pseudomonadota</taxon>
        <taxon>Alphaproteobacteria</taxon>
        <taxon>Hyphomicrobiales</taxon>
        <taxon>Methylobacteriaceae</taxon>
        <taxon>Methylobacterium</taxon>
    </lineage>
</organism>
<dbReference type="Gene3D" id="3.90.1570.10">
    <property type="entry name" value="tt1808, chain A"/>
    <property type="match status" value="1"/>
</dbReference>
<keyword evidence="3" id="KW-1185">Reference proteome</keyword>
<proteinExistence type="predicted"/>
<protein>
    <recommendedName>
        <fullName evidence="1">Putative restriction endonuclease domain-containing protein</fullName>
    </recommendedName>
</protein>
<feature type="domain" description="Putative restriction endonuclease" evidence="1">
    <location>
        <begin position="11"/>
        <end position="177"/>
    </location>
</feature>
<reference evidence="2" key="1">
    <citation type="journal article" date="2021" name="Front. Microbiol.">
        <title>Comprehensive Comparative Genomics and Phenotyping of Methylobacterium Species.</title>
        <authorList>
            <person name="Alessa O."/>
            <person name="Ogura Y."/>
            <person name="Fujitani Y."/>
            <person name="Takami H."/>
            <person name="Hayashi T."/>
            <person name="Sahin N."/>
            <person name="Tani A."/>
        </authorList>
    </citation>
    <scope>NUCLEOTIDE SEQUENCE</scope>
    <source>
        <strain evidence="2">DSM 23632</strain>
    </source>
</reference>
<sequence>MTATPKLRMTVDEFLVWAEDRPGRHELYDGDVFTRSPQRVRQAETRFSVHVALRSAIRRDGLPCHMLPNGLTVRIDRTTAFEPDALVYCGDPVDPDAIEIQNPVIVVEVLSPSTKAVDSGAKLIGYVQLPSVAHYLIVDPVRHRVIHHRRGEAGLIETRIAADGVLDLTPPGLAIAVADLFEDT</sequence>
<dbReference type="CDD" id="cd06260">
    <property type="entry name" value="DUF820-like"/>
    <property type="match status" value="1"/>
</dbReference>
<dbReference type="Proteomes" id="UP001055057">
    <property type="component" value="Unassembled WGS sequence"/>
</dbReference>
<comment type="caution">
    <text evidence="2">The sequence shown here is derived from an EMBL/GenBank/DDBJ whole genome shotgun (WGS) entry which is preliminary data.</text>
</comment>
<dbReference type="RefSeq" id="WP_238184345.1">
    <property type="nucleotide sequence ID" value="NZ_BPRB01000244.1"/>
</dbReference>
<dbReference type="EMBL" id="BPRB01000244">
    <property type="protein sequence ID" value="GJE61788.1"/>
    <property type="molecule type" value="Genomic_DNA"/>
</dbReference>
<evidence type="ECO:0000259" key="1">
    <source>
        <dbReference type="Pfam" id="PF05685"/>
    </source>
</evidence>
<dbReference type="InterPro" id="IPR008538">
    <property type="entry name" value="Uma2"/>
</dbReference>
<dbReference type="Pfam" id="PF05685">
    <property type="entry name" value="Uma2"/>
    <property type="match status" value="1"/>
</dbReference>
<accession>A0ABQ4U421</accession>